<sequence length="535" mass="58147">MLKAVDVAHTYDDELLFREVSLLLGPGDRVGLVGPNGVGKSTLLRVLVGELKPDHGQVVLGPDDRIGYFAQQVPDPESTVGRFLTEAPGELAALARRMDALIALLGSGGPDPSTVDEYAAVQERFGQLGGWAYAARVDAVRGRLGVDLIDPQRRLGTLSGGEQARIMLARLLLAEPSVLVLDEPTNHLDAAGTAWLGGYLAEFPGAVLAVTHDRGFLDRFANQIVELDGIDERPQHYEGNYTAYRAEKQRRWERLLLDYEAQEKARQRLAEDIERTKEQARGVELTVRSGLGSDQIRRYAKKVARKAKARERRLTRQMLAVSWLAEPQTRPPLALAFPDVAGCGEPVIKAAGVCVPGRLHPLDLDVRGGDRVLISGPNGAGKSTLLGILSAPSGPVAITGGVALLPQTHDDLPARMSVLDFFRSRVPMYVDEAEATLTSYLFDPDQQAQPLGTLSAGELRRLLLATMVNGGAATLLLDEPTNYLDFDSLDVIEAALREFRGTILMVTHDGYFASSVGYGRHLEVRDGTVTERRVS</sequence>
<dbReference type="SUPFAM" id="SSF52540">
    <property type="entry name" value="P-loop containing nucleoside triphosphate hydrolases"/>
    <property type="match status" value="2"/>
</dbReference>
<keyword evidence="2 5" id="KW-0067">ATP-binding</keyword>
<dbReference type="Gene3D" id="3.40.50.300">
    <property type="entry name" value="P-loop containing nucleotide triphosphate hydrolases"/>
    <property type="match status" value="2"/>
</dbReference>
<dbReference type="InterPro" id="IPR003593">
    <property type="entry name" value="AAA+_ATPase"/>
</dbReference>
<evidence type="ECO:0000313" key="5">
    <source>
        <dbReference type="EMBL" id="GIH13177.1"/>
    </source>
</evidence>
<dbReference type="PANTHER" id="PTHR42855">
    <property type="entry name" value="ABC TRANSPORTER ATP-BINDING SUBUNIT"/>
    <property type="match status" value="1"/>
</dbReference>
<dbReference type="FunFam" id="3.40.50.300:FF:000011">
    <property type="entry name" value="Putative ABC transporter ATP-binding component"/>
    <property type="match status" value="1"/>
</dbReference>
<evidence type="ECO:0000256" key="1">
    <source>
        <dbReference type="ARBA" id="ARBA00022741"/>
    </source>
</evidence>
<dbReference type="RefSeq" id="WP_203916856.1">
    <property type="nucleotide sequence ID" value="NZ_BONZ01000013.1"/>
</dbReference>
<keyword evidence="3" id="KW-0175">Coiled coil</keyword>
<dbReference type="PANTHER" id="PTHR42855:SF2">
    <property type="entry name" value="DRUG RESISTANCE ABC TRANSPORTER,ATP-BINDING PROTEIN"/>
    <property type="match status" value="1"/>
</dbReference>
<evidence type="ECO:0000259" key="4">
    <source>
        <dbReference type="PROSITE" id="PS50893"/>
    </source>
</evidence>
<dbReference type="PROSITE" id="PS00211">
    <property type="entry name" value="ABC_TRANSPORTER_1"/>
    <property type="match status" value="2"/>
</dbReference>
<dbReference type="InterPro" id="IPR017871">
    <property type="entry name" value="ABC_transporter-like_CS"/>
</dbReference>
<accession>A0A8J3QP60</accession>
<dbReference type="InterPro" id="IPR003439">
    <property type="entry name" value="ABC_transporter-like_ATP-bd"/>
</dbReference>
<comment type="caution">
    <text evidence="5">The sequence shown here is derived from an EMBL/GenBank/DDBJ whole genome shotgun (WGS) entry which is preliminary data.</text>
</comment>
<dbReference type="EMBL" id="BONZ01000013">
    <property type="protein sequence ID" value="GIH13177.1"/>
    <property type="molecule type" value="Genomic_DNA"/>
</dbReference>
<organism evidence="5 6">
    <name type="scientific">Rugosimonospora africana</name>
    <dbReference type="NCBI Taxonomy" id="556532"/>
    <lineage>
        <taxon>Bacteria</taxon>
        <taxon>Bacillati</taxon>
        <taxon>Actinomycetota</taxon>
        <taxon>Actinomycetes</taxon>
        <taxon>Micromonosporales</taxon>
        <taxon>Micromonosporaceae</taxon>
        <taxon>Rugosimonospora</taxon>
    </lineage>
</organism>
<reference evidence="5" key="1">
    <citation type="submission" date="2021-01" db="EMBL/GenBank/DDBJ databases">
        <title>Whole genome shotgun sequence of Rugosimonospora africana NBRC 104875.</title>
        <authorList>
            <person name="Komaki H."/>
            <person name="Tamura T."/>
        </authorList>
    </citation>
    <scope>NUCLEOTIDE SEQUENCE</scope>
    <source>
        <strain evidence="5">NBRC 104875</strain>
    </source>
</reference>
<keyword evidence="1" id="KW-0547">Nucleotide-binding</keyword>
<dbReference type="CDD" id="cd03221">
    <property type="entry name" value="ABCF_EF-3"/>
    <property type="match status" value="1"/>
</dbReference>
<dbReference type="Pfam" id="PF00005">
    <property type="entry name" value="ABC_tran"/>
    <property type="match status" value="2"/>
</dbReference>
<evidence type="ECO:0000256" key="2">
    <source>
        <dbReference type="ARBA" id="ARBA00022840"/>
    </source>
</evidence>
<dbReference type="InterPro" id="IPR027417">
    <property type="entry name" value="P-loop_NTPase"/>
</dbReference>
<gene>
    <name evidence="5" type="ORF">Raf01_13490</name>
</gene>
<evidence type="ECO:0000313" key="6">
    <source>
        <dbReference type="Proteomes" id="UP000642748"/>
    </source>
</evidence>
<feature type="coiled-coil region" evidence="3">
    <location>
        <begin position="259"/>
        <end position="286"/>
    </location>
</feature>
<dbReference type="GO" id="GO:0016887">
    <property type="term" value="F:ATP hydrolysis activity"/>
    <property type="evidence" value="ECO:0007669"/>
    <property type="project" value="InterPro"/>
</dbReference>
<name>A0A8J3QP60_9ACTN</name>
<dbReference type="AlphaFoldDB" id="A0A8J3QP60"/>
<dbReference type="Proteomes" id="UP000642748">
    <property type="component" value="Unassembled WGS sequence"/>
</dbReference>
<dbReference type="PROSITE" id="PS50893">
    <property type="entry name" value="ABC_TRANSPORTER_2"/>
    <property type="match status" value="1"/>
</dbReference>
<protein>
    <submittedName>
        <fullName evidence="5">ABC transporter ATP-binding protein</fullName>
    </submittedName>
</protein>
<dbReference type="SMART" id="SM00382">
    <property type="entry name" value="AAA"/>
    <property type="match status" value="2"/>
</dbReference>
<feature type="domain" description="ABC transporter" evidence="4">
    <location>
        <begin position="2"/>
        <end position="254"/>
    </location>
</feature>
<evidence type="ECO:0000256" key="3">
    <source>
        <dbReference type="SAM" id="Coils"/>
    </source>
</evidence>
<dbReference type="GO" id="GO:0005524">
    <property type="term" value="F:ATP binding"/>
    <property type="evidence" value="ECO:0007669"/>
    <property type="project" value="UniProtKB-KW"/>
</dbReference>
<dbReference type="InterPro" id="IPR051309">
    <property type="entry name" value="ABCF_ATPase"/>
</dbReference>
<keyword evidence="6" id="KW-1185">Reference proteome</keyword>
<proteinExistence type="predicted"/>